<dbReference type="EMBL" id="HBIV01004030">
    <property type="protein sequence ID" value="CAE0648075.1"/>
    <property type="molecule type" value="Transcribed_RNA"/>
</dbReference>
<dbReference type="SMART" id="SM01010">
    <property type="entry name" value="AMPKBI"/>
    <property type="match status" value="1"/>
</dbReference>
<feature type="region of interest" description="Disordered" evidence="2">
    <location>
        <begin position="1"/>
        <end position="39"/>
    </location>
</feature>
<evidence type="ECO:0000256" key="1">
    <source>
        <dbReference type="ARBA" id="ARBA00010926"/>
    </source>
</evidence>
<dbReference type="SUPFAM" id="SSF160219">
    <property type="entry name" value="AMPKBI-like"/>
    <property type="match status" value="1"/>
</dbReference>
<dbReference type="CDD" id="cd02859">
    <property type="entry name" value="E_set_AMPKbeta_like_N"/>
    <property type="match status" value="1"/>
</dbReference>
<evidence type="ECO:0000313" key="4">
    <source>
        <dbReference type="EMBL" id="CAE0648075.1"/>
    </source>
</evidence>
<dbReference type="InterPro" id="IPR032640">
    <property type="entry name" value="AMPK1_CBM"/>
</dbReference>
<accession>A0A6U2YHX8</accession>
<dbReference type="PANTHER" id="PTHR10343">
    <property type="entry name" value="5'-AMP-ACTIVATED PROTEIN KINASE , BETA SUBUNIT"/>
    <property type="match status" value="1"/>
</dbReference>
<dbReference type="GO" id="GO:0019901">
    <property type="term" value="F:protein kinase binding"/>
    <property type="evidence" value="ECO:0007669"/>
    <property type="project" value="TreeGrafter"/>
</dbReference>
<dbReference type="SUPFAM" id="SSF81296">
    <property type="entry name" value="E set domains"/>
    <property type="match status" value="1"/>
</dbReference>
<dbReference type="GO" id="GO:0007165">
    <property type="term" value="P:signal transduction"/>
    <property type="evidence" value="ECO:0007669"/>
    <property type="project" value="TreeGrafter"/>
</dbReference>
<dbReference type="Pfam" id="PF16561">
    <property type="entry name" value="AMPK1_CBM"/>
    <property type="match status" value="1"/>
</dbReference>
<dbReference type="AlphaFoldDB" id="A0A6U2YHX8"/>
<name>A0A6U2YHX8_9EUKA</name>
<reference evidence="4" key="1">
    <citation type="submission" date="2021-01" db="EMBL/GenBank/DDBJ databases">
        <authorList>
            <person name="Corre E."/>
            <person name="Pelletier E."/>
            <person name="Niang G."/>
            <person name="Scheremetjew M."/>
            <person name="Finn R."/>
            <person name="Kale V."/>
            <person name="Holt S."/>
            <person name="Cochrane G."/>
            <person name="Meng A."/>
            <person name="Brown T."/>
            <person name="Cohen L."/>
        </authorList>
    </citation>
    <scope>NUCLEOTIDE SEQUENCE</scope>
    <source>
        <strain evidence="4">CCCM811</strain>
    </source>
</reference>
<dbReference type="Pfam" id="PF04739">
    <property type="entry name" value="AMPKBI"/>
    <property type="match status" value="1"/>
</dbReference>
<feature type="domain" description="Association with the SNF1 complex (ASC)" evidence="3">
    <location>
        <begin position="171"/>
        <end position="282"/>
    </location>
</feature>
<dbReference type="GO" id="GO:0005634">
    <property type="term" value="C:nucleus"/>
    <property type="evidence" value="ECO:0007669"/>
    <property type="project" value="TreeGrafter"/>
</dbReference>
<gene>
    <name evidence="4" type="ORF">LGLO00237_LOCUS2813</name>
</gene>
<organism evidence="4">
    <name type="scientific">Lotharella globosa</name>
    <dbReference type="NCBI Taxonomy" id="91324"/>
    <lineage>
        <taxon>Eukaryota</taxon>
        <taxon>Sar</taxon>
        <taxon>Rhizaria</taxon>
        <taxon>Cercozoa</taxon>
        <taxon>Chlorarachniophyceae</taxon>
        <taxon>Lotharella</taxon>
    </lineage>
</organism>
<evidence type="ECO:0000259" key="3">
    <source>
        <dbReference type="SMART" id="SM01010"/>
    </source>
</evidence>
<dbReference type="GO" id="GO:0005737">
    <property type="term" value="C:cytoplasm"/>
    <property type="evidence" value="ECO:0007669"/>
    <property type="project" value="TreeGrafter"/>
</dbReference>
<dbReference type="PANTHER" id="PTHR10343:SF84">
    <property type="entry name" value="5'-AMP-ACTIVATED PROTEIN KINASE SUBUNIT BETA-1"/>
    <property type="match status" value="1"/>
</dbReference>
<feature type="region of interest" description="Disordered" evidence="2">
    <location>
        <begin position="177"/>
        <end position="198"/>
    </location>
</feature>
<sequence>MGTTGSTETGTPGIGRESDTGNDGIGQDAGHASLGASPRTLTDRVRGLFPGAQNDVEKKVVATEFRWPYGGRSVYIAGSFNDWKGKVPMDAKAPSEGNAEGGTDGGTPIFTITLDLPPGTHYYKFIVDDQWQYDPAKDRMINLQGVVNNVIKVKPRRMKSGVQAPSKFVEIMGEAEKYGQDPPHPSDFSADPPPLPPQLSHLHLNAESRAAGGAAEVAAERRSAGAEQPLHVTLNHMCFSQSPQPPTASSDVLVIGVTQRYKAKDLPNSKDRFVTTVYYKPKPAADVKMQQ</sequence>
<dbReference type="Gene3D" id="2.60.40.10">
    <property type="entry name" value="Immunoglobulins"/>
    <property type="match status" value="1"/>
</dbReference>
<feature type="compositionally biased region" description="Low complexity" evidence="2">
    <location>
        <begin position="1"/>
        <end position="15"/>
    </location>
</feature>
<dbReference type="Gene3D" id="6.20.250.60">
    <property type="match status" value="1"/>
</dbReference>
<dbReference type="InterPro" id="IPR050827">
    <property type="entry name" value="CRP1_MDG1_kinase"/>
</dbReference>
<proteinExistence type="inferred from homology"/>
<evidence type="ECO:0000256" key="2">
    <source>
        <dbReference type="SAM" id="MobiDB-lite"/>
    </source>
</evidence>
<dbReference type="InterPro" id="IPR006828">
    <property type="entry name" value="ASC_dom"/>
</dbReference>
<comment type="similarity">
    <text evidence="1">Belongs to the 5'-AMP-activated protein kinase beta subunit family.</text>
</comment>
<dbReference type="GO" id="GO:0031588">
    <property type="term" value="C:nucleotide-activated protein kinase complex"/>
    <property type="evidence" value="ECO:0007669"/>
    <property type="project" value="TreeGrafter"/>
</dbReference>
<dbReference type="InterPro" id="IPR013783">
    <property type="entry name" value="Ig-like_fold"/>
</dbReference>
<dbReference type="InterPro" id="IPR014756">
    <property type="entry name" value="Ig_E-set"/>
</dbReference>
<protein>
    <recommendedName>
        <fullName evidence="3">Association with the SNF1 complex (ASC) domain-containing protein</fullName>
    </recommendedName>
</protein>
<dbReference type="InterPro" id="IPR037256">
    <property type="entry name" value="ASC_dom_sf"/>
</dbReference>